<sequence>MKIKAHGKYLVQLTKLGIFNCYFVLEEDGLTLIDTMNAGSGQQIIGAARQLGRNITRILLTHAHGDHAGSLDELHAALPQAKVMLLEREARLLAGNKELEAHEAQVPLKGGYPMVTTKPTQLLHEGEHVGSLRVLATPGHTPGHASFLDERDQTLIVGDAFQTLGGIAVAGTMRLLFPLPALATWHKLSALESARKLRFQEPSRLATGHGPVLEKPLRAMDGAIVSLAQEVEKEALRTSLSKA</sequence>
<evidence type="ECO:0000259" key="1">
    <source>
        <dbReference type="SMART" id="SM00849"/>
    </source>
</evidence>
<accession>A0ABQ3UJ71</accession>
<reference evidence="2 3" key="1">
    <citation type="journal article" date="2021" name="Int. J. Syst. Evol. Microbiol.">
        <title>Reticulibacter mediterranei gen. nov., sp. nov., within the new family Reticulibacteraceae fam. nov., and Ktedonospora formicarum gen. nov., sp. nov., Ktedonobacter robiniae sp. nov., Dictyobacter formicarum sp. nov. and Dictyobacter arantiisoli sp. nov., belonging to the class Ktedonobacteria.</title>
        <authorList>
            <person name="Yabe S."/>
            <person name="Zheng Y."/>
            <person name="Wang C.M."/>
            <person name="Sakai Y."/>
            <person name="Abe K."/>
            <person name="Yokota A."/>
            <person name="Donadio S."/>
            <person name="Cavaletti L."/>
            <person name="Monciardini P."/>
        </authorList>
    </citation>
    <scope>NUCLEOTIDE SEQUENCE [LARGE SCALE GENOMIC DNA]</scope>
    <source>
        <strain evidence="2 3">SOSP1-30</strain>
    </source>
</reference>
<name>A0ABQ3UJ71_9CHLR</name>
<evidence type="ECO:0000313" key="2">
    <source>
        <dbReference type="EMBL" id="GHO52768.1"/>
    </source>
</evidence>
<dbReference type="CDD" id="cd07721">
    <property type="entry name" value="yflN-like_MBL-fold"/>
    <property type="match status" value="1"/>
</dbReference>
<feature type="domain" description="Metallo-beta-lactamase" evidence="1">
    <location>
        <begin position="18"/>
        <end position="209"/>
    </location>
</feature>
<gene>
    <name evidence="2" type="ORF">KSB_12430</name>
</gene>
<organism evidence="2 3">
    <name type="scientific">Ktedonobacter robiniae</name>
    <dbReference type="NCBI Taxonomy" id="2778365"/>
    <lineage>
        <taxon>Bacteria</taxon>
        <taxon>Bacillati</taxon>
        <taxon>Chloroflexota</taxon>
        <taxon>Ktedonobacteria</taxon>
        <taxon>Ktedonobacterales</taxon>
        <taxon>Ktedonobacteraceae</taxon>
        <taxon>Ktedonobacter</taxon>
    </lineage>
</organism>
<dbReference type="RefSeq" id="WP_201369639.1">
    <property type="nucleotide sequence ID" value="NZ_BNJG01000001.1"/>
</dbReference>
<dbReference type="SUPFAM" id="SSF56281">
    <property type="entry name" value="Metallo-hydrolase/oxidoreductase"/>
    <property type="match status" value="1"/>
</dbReference>
<protein>
    <submittedName>
        <fullName evidence="2">MBL fold metallo-hydrolase</fullName>
    </submittedName>
</protein>
<dbReference type="Gene3D" id="3.60.15.10">
    <property type="entry name" value="Ribonuclease Z/Hydroxyacylglutathione hydrolase-like"/>
    <property type="match status" value="1"/>
</dbReference>
<dbReference type="PANTHER" id="PTHR42951">
    <property type="entry name" value="METALLO-BETA-LACTAMASE DOMAIN-CONTAINING"/>
    <property type="match status" value="1"/>
</dbReference>
<dbReference type="Proteomes" id="UP000654345">
    <property type="component" value="Unassembled WGS sequence"/>
</dbReference>
<dbReference type="PANTHER" id="PTHR42951:SF9">
    <property type="entry name" value="METAL-DEPENDENT HYDROLASE"/>
    <property type="match status" value="1"/>
</dbReference>
<dbReference type="Pfam" id="PF00753">
    <property type="entry name" value="Lactamase_B"/>
    <property type="match status" value="1"/>
</dbReference>
<dbReference type="SMART" id="SM00849">
    <property type="entry name" value="Lactamase_B"/>
    <property type="match status" value="1"/>
</dbReference>
<comment type="caution">
    <text evidence="2">The sequence shown here is derived from an EMBL/GenBank/DDBJ whole genome shotgun (WGS) entry which is preliminary data.</text>
</comment>
<dbReference type="InterPro" id="IPR050855">
    <property type="entry name" value="NDM-1-like"/>
</dbReference>
<dbReference type="EMBL" id="BNJG01000001">
    <property type="protein sequence ID" value="GHO52768.1"/>
    <property type="molecule type" value="Genomic_DNA"/>
</dbReference>
<proteinExistence type="predicted"/>
<dbReference type="InterPro" id="IPR001279">
    <property type="entry name" value="Metallo-B-lactamas"/>
</dbReference>
<dbReference type="InterPro" id="IPR036866">
    <property type="entry name" value="RibonucZ/Hydroxyglut_hydro"/>
</dbReference>
<keyword evidence="3" id="KW-1185">Reference proteome</keyword>
<evidence type="ECO:0000313" key="3">
    <source>
        <dbReference type="Proteomes" id="UP000654345"/>
    </source>
</evidence>